<accession>A0A7D5TBQ9</accession>
<feature type="compositionally biased region" description="Polar residues" evidence="1">
    <location>
        <begin position="1"/>
        <end position="19"/>
    </location>
</feature>
<evidence type="ECO:0000313" key="3">
    <source>
        <dbReference type="Proteomes" id="UP000509346"/>
    </source>
</evidence>
<gene>
    <name evidence="2" type="ORF">HZS54_12535</name>
</gene>
<dbReference type="KEGG" id="hpel:HZS54_12535"/>
<feature type="region of interest" description="Disordered" evidence="1">
    <location>
        <begin position="1"/>
        <end position="23"/>
    </location>
</feature>
<dbReference type="GeneID" id="56083430"/>
<reference evidence="2 3" key="1">
    <citation type="submission" date="2020-07" db="EMBL/GenBank/DDBJ databases">
        <title>Halosimplex litoreum sp. nov. and Halosimplex rubrum sp. nov., isolated from different salt environments.</title>
        <authorList>
            <person name="Cui H."/>
        </authorList>
    </citation>
    <scope>NUCLEOTIDE SEQUENCE [LARGE SCALE GENOMIC DNA]</scope>
    <source>
        <strain evidence="2 3">R2</strain>
    </source>
</reference>
<name>A0A7D5TBQ9_9EURY</name>
<evidence type="ECO:0000256" key="1">
    <source>
        <dbReference type="SAM" id="MobiDB-lite"/>
    </source>
</evidence>
<dbReference type="AlphaFoldDB" id="A0A7D5TBQ9"/>
<dbReference type="EMBL" id="CP058909">
    <property type="protein sequence ID" value="QLH82393.1"/>
    <property type="molecule type" value="Genomic_DNA"/>
</dbReference>
<evidence type="ECO:0000313" key="2">
    <source>
        <dbReference type="EMBL" id="QLH82393.1"/>
    </source>
</evidence>
<dbReference type="Proteomes" id="UP000509346">
    <property type="component" value="Chromosome"/>
</dbReference>
<sequence length="174" mass="20016">MSQASSTAGQSRTAPLTQELNEDVDYFDGEHATTEEILNEYTDLPPEKQRGRPVLSYQVPDQIAEELLTSLPVTPLYRYSRETEATTAWKIGDTTKALIRYEDQDRAAGPQYMLPPLGETQLDLRWMMFQSIFREVPFTINYLPEETVRSILQTTRPEHRAGVEQLLNNHRVDQ</sequence>
<protein>
    <submittedName>
        <fullName evidence="2">Uncharacterized protein</fullName>
    </submittedName>
</protein>
<organism evidence="2 3">
    <name type="scientific">Halosimplex pelagicum</name>
    <dbReference type="NCBI Taxonomy" id="869886"/>
    <lineage>
        <taxon>Archaea</taxon>
        <taxon>Methanobacteriati</taxon>
        <taxon>Methanobacteriota</taxon>
        <taxon>Stenosarchaea group</taxon>
        <taxon>Halobacteria</taxon>
        <taxon>Halobacteriales</taxon>
        <taxon>Haloarculaceae</taxon>
        <taxon>Halosimplex</taxon>
    </lineage>
</organism>
<dbReference type="RefSeq" id="WP_179922861.1">
    <property type="nucleotide sequence ID" value="NZ_CP058909.1"/>
</dbReference>
<proteinExistence type="predicted"/>
<keyword evidence="3" id="KW-1185">Reference proteome</keyword>